<name>A0ABQ3H4N3_9NEIS</name>
<feature type="compositionally biased region" description="Pro residues" evidence="2">
    <location>
        <begin position="156"/>
        <end position="170"/>
    </location>
</feature>
<dbReference type="Proteomes" id="UP000604737">
    <property type="component" value="Unassembled WGS sequence"/>
</dbReference>
<dbReference type="RefSeq" id="WP_189462298.1">
    <property type="nucleotide sequence ID" value="NZ_BMYO01000011.1"/>
</dbReference>
<dbReference type="Pfam" id="PF02839">
    <property type="entry name" value="CBM_5_12"/>
    <property type="match status" value="1"/>
</dbReference>
<sequence>MKPNTLMTPALLVLSLTATQALACSPPPPTPVPASPPIVYPQYPGATPAPTPAPAVVAVQASWYPEVSYQAGERVSYQWKVYVANWWNQNDAPDGTSGAWRLENRGLDWSANNVYQQGDEVVHLGYRYRAKWWTQNEVPGSSEWGAWEKTGSVTPIPAPTPVPTPTPYTPTPGDCHSPTPTPTPVPTPAPTPAPNLARIIAPVVSGDSVSFSWQATNWQNAMDWHVYDDTYSVSGGEPEWLEVHQPPFYRHSNTYRGLWTGKHRFRVELCSRTPLNTGDCRLSEPVEVDIVGGIDEQLKAQGDFMALPGQQPIVDLLFDDQKRPSAVYLQQRVDHPDAWMKRVTVTINGQPYFDGDVFDVSAAMDPCDWSNPDGRCVVVHRIQRVVHDHEGQRNGAVVLPALPDGNNSIDVKITYADGRVYPAPMRVSLPMVTQ</sequence>
<reference evidence="6" key="1">
    <citation type="journal article" date="2019" name="Int. J. Syst. Evol. Microbiol.">
        <title>The Global Catalogue of Microorganisms (GCM) 10K type strain sequencing project: providing services to taxonomists for standard genome sequencing and annotation.</title>
        <authorList>
            <consortium name="The Broad Institute Genomics Platform"/>
            <consortium name="The Broad Institute Genome Sequencing Center for Infectious Disease"/>
            <person name="Wu L."/>
            <person name="Ma J."/>
        </authorList>
    </citation>
    <scope>NUCLEOTIDE SEQUENCE [LARGE SCALE GENOMIC DNA]</scope>
    <source>
        <strain evidence="6">KCTC 23701</strain>
    </source>
</reference>
<protein>
    <recommendedName>
        <fullName evidence="4">Chitin-binding type-3 domain-containing protein</fullName>
    </recommendedName>
</protein>
<organism evidence="5 6">
    <name type="scientific">Jeongeupia chitinilytica</name>
    <dbReference type="NCBI Taxonomy" id="1041641"/>
    <lineage>
        <taxon>Bacteria</taxon>
        <taxon>Pseudomonadati</taxon>
        <taxon>Pseudomonadota</taxon>
        <taxon>Betaproteobacteria</taxon>
        <taxon>Neisseriales</taxon>
        <taxon>Chitinibacteraceae</taxon>
        <taxon>Jeongeupia</taxon>
    </lineage>
</organism>
<dbReference type="PRINTS" id="PR01217">
    <property type="entry name" value="PRICHEXTENSN"/>
</dbReference>
<accession>A0ABQ3H4N3</accession>
<dbReference type="SUPFAM" id="SSF51055">
    <property type="entry name" value="Carbohydrate binding domain"/>
    <property type="match status" value="2"/>
</dbReference>
<comment type="caution">
    <text evidence="5">The sequence shown here is derived from an EMBL/GenBank/DDBJ whole genome shotgun (WGS) entry which is preliminary data.</text>
</comment>
<keyword evidence="6" id="KW-1185">Reference proteome</keyword>
<dbReference type="CDD" id="cd12215">
    <property type="entry name" value="ChiC_BD"/>
    <property type="match status" value="2"/>
</dbReference>
<evidence type="ECO:0000256" key="1">
    <source>
        <dbReference type="ARBA" id="ARBA00022801"/>
    </source>
</evidence>
<proteinExistence type="predicted"/>
<dbReference type="InterPro" id="IPR003610">
    <property type="entry name" value="CBM5/12"/>
</dbReference>
<gene>
    <name evidence="5" type="ORF">GCM10007350_35480</name>
</gene>
<feature type="region of interest" description="Disordered" evidence="2">
    <location>
        <begin position="143"/>
        <end position="190"/>
    </location>
</feature>
<dbReference type="Gene3D" id="2.10.10.20">
    <property type="entry name" value="Carbohydrate-binding module superfamily 5/12"/>
    <property type="match status" value="2"/>
</dbReference>
<evidence type="ECO:0000259" key="4">
    <source>
        <dbReference type="SMART" id="SM00495"/>
    </source>
</evidence>
<feature type="domain" description="Chitin-binding type-3" evidence="4">
    <location>
        <begin position="106"/>
        <end position="150"/>
    </location>
</feature>
<dbReference type="SMART" id="SM00495">
    <property type="entry name" value="ChtBD3"/>
    <property type="match status" value="2"/>
</dbReference>
<dbReference type="InterPro" id="IPR036573">
    <property type="entry name" value="CBM_sf_5/12"/>
</dbReference>
<evidence type="ECO:0000313" key="6">
    <source>
        <dbReference type="Proteomes" id="UP000604737"/>
    </source>
</evidence>
<keyword evidence="1" id="KW-0378">Hydrolase</keyword>
<evidence type="ECO:0000256" key="2">
    <source>
        <dbReference type="SAM" id="MobiDB-lite"/>
    </source>
</evidence>
<evidence type="ECO:0000256" key="3">
    <source>
        <dbReference type="SAM" id="SignalP"/>
    </source>
</evidence>
<keyword evidence="3" id="KW-0732">Signal</keyword>
<dbReference type="EMBL" id="BMYO01000011">
    <property type="protein sequence ID" value="GHD69133.1"/>
    <property type="molecule type" value="Genomic_DNA"/>
</dbReference>
<feature type="compositionally biased region" description="Pro residues" evidence="2">
    <location>
        <begin position="179"/>
        <end position="190"/>
    </location>
</feature>
<feature type="signal peptide" evidence="3">
    <location>
        <begin position="1"/>
        <end position="23"/>
    </location>
</feature>
<evidence type="ECO:0000313" key="5">
    <source>
        <dbReference type="EMBL" id="GHD69133.1"/>
    </source>
</evidence>
<feature type="domain" description="Chitin-binding type-3" evidence="4">
    <location>
        <begin position="60"/>
        <end position="103"/>
    </location>
</feature>
<feature type="chain" id="PRO_5045354510" description="Chitin-binding type-3 domain-containing protein" evidence="3">
    <location>
        <begin position="24"/>
        <end position="434"/>
    </location>
</feature>